<dbReference type="PANTHER" id="PTHR11439:SF524">
    <property type="entry name" value="RNA-DIRECTED DNA POLYMERASE, PROTEIN KINASE RLK-PELLE-DLSV FAMILY"/>
    <property type="match status" value="1"/>
</dbReference>
<dbReference type="GeneID" id="132800189"/>
<reference evidence="3" key="1">
    <citation type="submission" date="2025-08" db="UniProtKB">
        <authorList>
            <consortium name="RefSeq"/>
        </authorList>
    </citation>
    <scope>IDENTIFICATION</scope>
    <source>
        <tissue evidence="3">Seedling</tissue>
    </source>
</reference>
<protein>
    <submittedName>
        <fullName evidence="3">Uncharacterized mitochondrial protein AtMg00810-like</fullName>
    </submittedName>
</protein>
<evidence type="ECO:0000313" key="3">
    <source>
        <dbReference type="RefSeq" id="XP_060669212.1"/>
    </source>
</evidence>
<feature type="domain" description="Reverse transcriptase Ty1/copia-type" evidence="1">
    <location>
        <begin position="3"/>
        <end position="170"/>
    </location>
</feature>
<dbReference type="RefSeq" id="XP_060669212.1">
    <property type="nucleotide sequence ID" value="XM_060813229.1"/>
</dbReference>
<dbReference type="Pfam" id="PF07727">
    <property type="entry name" value="RVT_2"/>
    <property type="match status" value="1"/>
</dbReference>
<sequence>MSKWEIKQLDVKNAFLHGNLKETVYMEQLLGFHDLLKPSHVCLLKKSLYGLKQAPRAWFDKLSQCLIKFSFLCSRADPSLFICNNGKYILLLLIYVDDVIITGSNTAFLSKIIHYLGTQFALKDLGVIHYFLGIEVKHFNGGLFLCQSKYTQDFLKRANMLSAAPMPTPISVKPPNLPDASEPVDATEFRSIVGALQYLTFTRPDILYAINKTCQHFQSPTKGNLQAVKCILRYLCGTLNYGIRLLAQSSSTLFACLDADWAGCPIPRRSTSGYCVYLGANCVSWSSKKQCTISRSSAEVEYRALAAATAELLWSSYILQDIGFSYSKPVQFLCDNMSALHMTTNPVFHQRTKHIQLDYHFVREKVADGTLITRYLPSSQQVADVFNKVLSKHSFNDLRFKLGVLSNPLASLREPDST</sequence>
<dbReference type="Proteomes" id="UP001652623">
    <property type="component" value="Chromosome 12"/>
</dbReference>
<organism evidence="2 3">
    <name type="scientific">Ziziphus jujuba</name>
    <name type="common">Chinese jujube</name>
    <name type="synonym">Ziziphus sativa</name>
    <dbReference type="NCBI Taxonomy" id="326968"/>
    <lineage>
        <taxon>Eukaryota</taxon>
        <taxon>Viridiplantae</taxon>
        <taxon>Streptophyta</taxon>
        <taxon>Embryophyta</taxon>
        <taxon>Tracheophyta</taxon>
        <taxon>Spermatophyta</taxon>
        <taxon>Magnoliopsida</taxon>
        <taxon>eudicotyledons</taxon>
        <taxon>Gunneridae</taxon>
        <taxon>Pentapetalae</taxon>
        <taxon>rosids</taxon>
        <taxon>fabids</taxon>
        <taxon>Rosales</taxon>
        <taxon>Rhamnaceae</taxon>
        <taxon>Paliureae</taxon>
        <taxon>Ziziphus</taxon>
    </lineage>
</organism>
<proteinExistence type="predicted"/>
<dbReference type="PANTHER" id="PTHR11439">
    <property type="entry name" value="GAG-POL-RELATED RETROTRANSPOSON"/>
    <property type="match status" value="1"/>
</dbReference>
<evidence type="ECO:0000259" key="1">
    <source>
        <dbReference type="Pfam" id="PF07727"/>
    </source>
</evidence>
<evidence type="ECO:0000313" key="2">
    <source>
        <dbReference type="Proteomes" id="UP001652623"/>
    </source>
</evidence>
<dbReference type="SUPFAM" id="SSF56672">
    <property type="entry name" value="DNA/RNA polymerases"/>
    <property type="match status" value="1"/>
</dbReference>
<accession>A0ABM3ZXK9</accession>
<dbReference type="CDD" id="cd09272">
    <property type="entry name" value="RNase_HI_RT_Ty1"/>
    <property type="match status" value="1"/>
</dbReference>
<gene>
    <name evidence="3" type="primary">LOC132800189</name>
</gene>
<dbReference type="InterPro" id="IPR043502">
    <property type="entry name" value="DNA/RNA_pol_sf"/>
</dbReference>
<keyword evidence="2" id="KW-1185">Reference proteome</keyword>
<dbReference type="InterPro" id="IPR013103">
    <property type="entry name" value="RVT_2"/>
</dbReference>
<name>A0ABM3ZXK9_ZIZJJ</name>